<reference evidence="1" key="1">
    <citation type="submission" date="2023-05" db="EMBL/GenBank/DDBJ databases">
        <authorList>
            <person name="Huff M."/>
        </authorList>
    </citation>
    <scope>NUCLEOTIDE SEQUENCE</scope>
</reference>
<accession>A0AAD1YXR2</accession>
<keyword evidence="2" id="KW-1185">Reference proteome</keyword>
<name>A0AAD1YXR2_9LAMI</name>
<protein>
    <recommendedName>
        <fullName evidence="3">Retrotransposon Copia-like N-terminal domain-containing protein</fullName>
    </recommendedName>
</protein>
<dbReference type="EMBL" id="OU503039">
    <property type="protein sequence ID" value="CAI9759287.1"/>
    <property type="molecule type" value="Genomic_DNA"/>
</dbReference>
<gene>
    <name evidence="1" type="ORF">FPE_LOCUS6717</name>
</gene>
<organism evidence="1 2">
    <name type="scientific">Fraxinus pennsylvanica</name>
    <dbReference type="NCBI Taxonomy" id="56036"/>
    <lineage>
        <taxon>Eukaryota</taxon>
        <taxon>Viridiplantae</taxon>
        <taxon>Streptophyta</taxon>
        <taxon>Embryophyta</taxon>
        <taxon>Tracheophyta</taxon>
        <taxon>Spermatophyta</taxon>
        <taxon>Magnoliopsida</taxon>
        <taxon>eudicotyledons</taxon>
        <taxon>Gunneridae</taxon>
        <taxon>Pentapetalae</taxon>
        <taxon>asterids</taxon>
        <taxon>lamiids</taxon>
        <taxon>Lamiales</taxon>
        <taxon>Oleaceae</taxon>
        <taxon>Oleeae</taxon>
        <taxon>Fraxinus</taxon>
    </lineage>
</organism>
<evidence type="ECO:0000313" key="1">
    <source>
        <dbReference type="EMBL" id="CAI9759287.1"/>
    </source>
</evidence>
<dbReference type="AlphaFoldDB" id="A0AAD1YXR2"/>
<evidence type="ECO:0008006" key="3">
    <source>
        <dbReference type="Google" id="ProtNLM"/>
    </source>
</evidence>
<evidence type="ECO:0000313" key="2">
    <source>
        <dbReference type="Proteomes" id="UP000834106"/>
    </source>
</evidence>
<proteinExistence type="predicted"/>
<dbReference type="Proteomes" id="UP000834106">
    <property type="component" value="Chromosome 4"/>
</dbReference>
<sequence>MDESDKKMVNEITVTPSSKIIDRKLIGSRNYAQWKRIVHKYVSSVDLGDHLTDDPHPQSDTNPGIRKKWLMEDNKLFNQIQNTLDPTVDDAFEEKRAMFPITSDVKTMREQEEQIVVQCFLVGLGPEYEAARTQLLTSEILPSLSDIYALSFGFARTMTRSRV</sequence>